<accession>A0ABS3QII6</accession>
<evidence type="ECO:0000313" key="3">
    <source>
        <dbReference type="EMBL" id="MBO2011060.1"/>
    </source>
</evidence>
<evidence type="ECO:0000259" key="2">
    <source>
        <dbReference type="PROSITE" id="PS51352"/>
    </source>
</evidence>
<dbReference type="PROSITE" id="PS51257">
    <property type="entry name" value="PROKAR_LIPOPROTEIN"/>
    <property type="match status" value="1"/>
</dbReference>
<reference evidence="3 4" key="1">
    <citation type="submission" date="2021-03" db="EMBL/GenBank/DDBJ databases">
        <authorList>
            <person name="Kim M.K."/>
        </authorList>
    </citation>
    <scope>NUCLEOTIDE SEQUENCE [LARGE SCALE GENOMIC DNA]</scope>
    <source>
        <strain evidence="3 4">BT442</strain>
    </source>
</reference>
<name>A0ABS3QII6_9BACT</name>
<gene>
    <name evidence="3" type="ORF">J4E00_18510</name>
</gene>
<dbReference type="InterPro" id="IPR036249">
    <property type="entry name" value="Thioredoxin-like_sf"/>
</dbReference>
<dbReference type="PANTHER" id="PTHR10438:SF468">
    <property type="entry name" value="THIOREDOXIN-1-RELATED"/>
    <property type="match status" value="1"/>
</dbReference>
<dbReference type="Gene3D" id="3.40.30.10">
    <property type="entry name" value="Glutaredoxin"/>
    <property type="match status" value="1"/>
</dbReference>
<dbReference type="InterPro" id="IPR050620">
    <property type="entry name" value="Thioredoxin_H-type-like"/>
</dbReference>
<dbReference type="EMBL" id="JAGETZ010000009">
    <property type="protein sequence ID" value="MBO2011060.1"/>
    <property type="molecule type" value="Genomic_DNA"/>
</dbReference>
<organism evidence="3 4">
    <name type="scientific">Hymenobacter negativus</name>
    <dbReference type="NCBI Taxonomy" id="2795026"/>
    <lineage>
        <taxon>Bacteria</taxon>
        <taxon>Pseudomonadati</taxon>
        <taxon>Bacteroidota</taxon>
        <taxon>Cytophagia</taxon>
        <taxon>Cytophagales</taxon>
        <taxon>Hymenobacteraceae</taxon>
        <taxon>Hymenobacter</taxon>
    </lineage>
</organism>
<protein>
    <submittedName>
        <fullName evidence="3">Thioredoxin family protein</fullName>
    </submittedName>
</protein>
<sequence>MNILRYAFFLLPLLGACSESATHNRKAVITEYKQAGSKEAFTQFLRTASPAGRVQVVYFYADWCGPCRRFREALPSEEVDNALQQTALIKVNVDSCQELAAYYEVNVVPTFVKVDAQGQPVAKITSAEWGEDVPNEIAPVMTKLVSSKAYALKK</sequence>
<dbReference type="PANTHER" id="PTHR10438">
    <property type="entry name" value="THIOREDOXIN"/>
    <property type="match status" value="1"/>
</dbReference>
<evidence type="ECO:0000256" key="1">
    <source>
        <dbReference type="ARBA" id="ARBA00023284"/>
    </source>
</evidence>
<dbReference type="PROSITE" id="PS51352">
    <property type="entry name" value="THIOREDOXIN_2"/>
    <property type="match status" value="1"/>
</dbReference>
<dbReference type="Pfam" id="PF00085">
    <property type="entry name" value="Thioredoxin"/>
    <property type="match status" value="1"/>
</dbReference>
<feature type="domain" description="Thioredoxin" evidence="2">
    <location>
        <begin position="12"/>
        <end position="146"/>
    </location>
</feature>
<keyword evidence="1" id="KW-0676">Redox-active center</keyword>
<comment type="caution">
    <text evidence="3">The sequence shown here is derived from an EMBL/GenBank/DDBJ whole genome shotgun (WGS) entry which is preliminary data.</text>
</comment>
<proteinExistence type="predicted"/>
<evidence type="ECO:0000313" key="4">
    <source>
        <dbReference type="Proteomes" id="UP000664369"/>
    </source>
</evidence>
<dbReference type="Proteomes" id="UP000664369">
    <property type="component" value="Unassembled WGS sequence"/>
</dbReference>
<dbReference type="RefSeq" id="WP_208176753.1">
    <property type="nucleotide sequence ID" value="NZ_JAGETZ010000009.1"/>
</dbReference>
<dbReference type="SUPFAM" id="SSF52833">
    <property type="entry name" value="Thioredoxin-like"/>
    <property type="match status" value="1"/>
</dbReference>
<dbReference type="CDD" id="cd02947">
    <property type="entry name" value="TRX_family"/>
    <property type="match status" value="1"/>
</dbReference>
<dbReference type="InterPro" id="IPR017937">
    <property type="entry name" value="Thioredoxin_CS"/>
</dbReference>
<dbReference type="InterPro" id="IPR013766">
    <property type="entry name" value="Thioredoxin_domain"/>
</dbReference>
<dbReference type="PROSITE" id="PS00194">
    <property type="entry name" value="THIOREDOXIN_1"/>
    <property type="match status" value="1"/>
</dbReference>
<keyword evidence="4" id="KW-1185">Reference proteome</keyword>